<evidence type="ECO:0000313" key="2">
    <source>
        <dbReference type="Proteomes" id="UP000504635"/>
    </source>
</evidence>
<feature type="chain" id="PRO_5027078276" evidence="1">
    <location>
        <begin position="20"/>
        <end position="129"/>
    </location>
</feature>
<dbReference type="KEGG" id="soy:115882644"/>
<dbReference type="GeneID" id="115882644"/>
<organism evidence="2 3">
    <name type="scientific">Sitophilus oryzae</name>
    <name type="common">Rice weevil</name>
    <name type="synonym">Curculio oryzae</name>
    <dbReference type="NCBI Taxonomy" id="7048"/>
    <lineage>
        <taxon>Eukaryota</taxon>
        <taxon>Metazoa</taxon>
        <taxon>Ecdysozoa</taxon>
        <taxon>Arthropoda</taxon>
        <taxon>Hexapoda</taxon>
        <taxon>Insecta</taxon>
        <taxon>Pterygota</taxon>
        <taxon>Neoptera</taxon>
        <taxon>Endopterygota</taxon>
        <taxon>Coleoptera</taxon>
        <taxon>Polyphaga</taxon>
        <taxon>Cucujiformia</taxon>
        <taxon>Curculionidae</taxon>
        <taxon>Dryophthorinae</taxon>
        <taxon>Sitophilus</taxon>
    </lineage>
</organism>
<gene>
    <name evidence="3" type="primary">LOC115882644</name>
</gene>
<sequence length="129" mass="14148">MAVKVIIVTFFVFATVVYAFPPALIANGKLKNTYGPDITDGNCASTPDQDLVFTDHVHKTKIPFFKRSATSTYYGDKTIYCIRAINQKSADRGGNANVTEGGVGHSFATIEMESYVDHGIEFIINIYGK</sequence>
<feature type="signal peptide" evidence="1">
    <location>
        <begin position="1"/>
        <end position="19"/>
    </location>
</feature>
<dbReference type="InParanoid" id="A0A6J2Y193"/>
<dbReference type="OrthoDB" id="7146255at2759"/>
<dbReference type="Pfam" id="PF15868">
    <property type="entry name" value="MBF2"/>
    <property type="match status" value="1"/>
</dbReference>
<protein>
    <submittedName>
        <fullName evidence="3">Uncharacterized protein LOC115882644</fullName>
    </submittedName>
</protein>
<name>A0A6J2Y193_SITOR</name>
<keyword evidence="2" id="KW-1185">Reference proteome</keyword>
<evidence type="ECO:0000256" key="1">
    <source>
        <dbReference type="SAM" id="SignalP"/>
    </source>
</evidence>
<proteinExistence type="predicted"/>
<dbReference type="Proteomes" id="UP000504635">
    <property type="component" value="Unplaced"/>
</dbReference>
<dbReference type="RefSeq" id="XP_030756694.1">
    <property type="nucleotide sequence ID" value="XM_030900834.1"/>
</dbReference>
<reference evidence="3" key="1">
    <citation type="submission" date="2025-08" db="UniProtKB">
        <authorList>
            <consortium name="RefSeq"/>
        </authorList>
    </citation>
    <scope>IDENTIFICATION</scope>
    <source>
        <tissue evidence="3">Gonads</tissue>
    </source>
</reference>
<dbReference type="AlphaFoldDB" id="A0A6J2Y193"/>
<dbReference type="InterPro" id="IPR031734">
    <property type="entry name" value="MBF2"/>
</dbReference>
<evidence type="ECO:0000313" key="3">
    <source>
        <dbReference type="RefSeq" id="XP_030756694.1"/>
    </source>
</evidence>
<keyword evidence="1" id="KW-0732">Signal</keyword>
<accession>A0A6J2Y193</accession>